<sequence>MKKTIIFFVAMAIMMATGSQAFALSFPSVGDLEHGTLIKSSSSSAVYYFGMDDVRYGFPNEATYFTWYDDFKDVKTISVSQMNDIPFGGMVTYKPQLGNGAISTHLLKLASQPTVYVPLAGGMLAALKNESNAITLFGSSWSSHIDILPDALASSYLILGGFLSTSVEFLSDNGYTIADDKSMTASLGVMMYEEPLRFAGYDEAGTCKITGACCNLGYCGFNMVKVDQGNTIKFVNYTNQNLTVREEDGLWTTGEMAPGDIVVVRINSAKGTYNFRADESHSMTGVLVVE</sequence>
<dbReference type="SUPFAM" id="SSF49503">
    <property type="entry name" value="Cupredoxins"/>
    <property type="match status" value="1"/>
</dbReference>
<dbReference type="AlphaFoldDB" id="A0A0G0VF34"/>
<feature type="chain" id="PRO_5002534958" evidence="1">
    <location>
        <begin position="22"/>
        <end position="290"/>
    </location>
</feature>
<dbReference type="InterPro" id="IPR008972">
    <property type="entry name" value="Cupredoxin"/>
</dbReference>
<reference evidence="2 3" key="1">
    <citation type="journal article" date="2015" name="Nature">
        <title>rRNA introns, odd ribosomes, and small enigmatic genomes across a large radiation of phyla.</title>
        <authorList>
            <person name="Brown C.T."/>
            <person name="Hug L.A."/>
            <person name="Thomas B.C."/>
            <person name="Sharon I."/>
            <person name="Castelle C.J."/>
            <person name="Singh A."/>
            <person name="Wilkins M.J."/>
            <person name="Williams K.H."/>
            <person name="Banfield J.F."/>
        </authorList>
    </citation>
    <scope>NUCLEOTIDE SEQUENCE [LARGE SCALE GENOMIC DNA]</scope>
</reference>
<gene>
    <name evidence="2" type="ORF">UU50_C0005G0021</name>
</gene>
<dbReference type="Gene3D" id="2.60.40.420">
    <property type="entry name" value="Cupredoxins - blue copper proteins"/>
    <property type="match status" value="1"/>
</dbReference>
<protein>
    <submittedName>
        <fullName evidence="2">Uncharacterized protein</fullName>
    </submittedName>
</protein>
<dbReference type="Proteomes" id="UP000033930">
    <property type="component" value="Unassembled WGS sequence"/>
</dbReference>
<organism evidence="2 3">
    <name type="scientific">Candidatus Uhrbacteria bacterium GW2011_GWC1_41_20</name>
    <dbReference type="NCBI Taxonomy" id="1618983"/>
    <lineage>
        <taxon>Bacteria</taxon>
        <taxon>Candidatus Uhriibacteriota</taxon>
    </lineage>
</organism>
<evidence type="ECO:0000256" key="1">
    <source>
        <dbReference type="SAM" id="SignalP"/>
    </source>
</evidence>
<accession>A0A0G0VF34</accession>
<dbReference type="EMBL" id="LCAW01000005">
    <property type="protein sequence ID" value="KKR99514.1"/>
    <property type="molecule type" value="Genomic_DNA"/>
</dbReference>
<keyword evidence="1" id="KW-0732">Signal</keyword>
<comment type="caution">
    <text evidence="2">The sequence shown here is derived from an EMBL/GenBank/DDBJ whole genome shotgun (WGS) entry which is preliminary data.</text>
</comment>
<proteinExistence type="predicted"/>
<name>A0A0G0VF34_9BACT</name>
<feature type="signal peptide" evidence="1">
    <location>
        <begin position="1"/>
        <end position="21"/>
    </location>
</feature>
<evidence type="ECO:0000313" key="2">
    <source>
        <dbReference type="EMBL" id="KKR99514.1"/>
    </source>
</evidence>
<evidence type="ECO:0000313" key="3">
    <source>
        <dbReference type="Proteomes" id="UP000033930"/>
    </source>
</evidence>